<evidence type="ECO:0000256" key="1">
    <source>
        <dbReference type="SAM" id="MobiDB-lite"/>
    </source>
</evidence>
<accession>A0AAW0R4V4</accession>
<dbReference type="EMBL" id="JAQQWP010000003">
    <property type="protein sequence ID" value="KAK8123959.1"/>
    <property type="molecule type" value="Genomic_DNA"/>
</dbReference>
<gene>
    <name evidence="2" type="ORF">PG999_003877</name>
</gene>
<proteinExistence type="predicted"/>
<feature type="region of interest" description="Disordered" evidence="1">
    <location>
        <begin position="110"/>
        <end position="132"/>
    </location>
</feature>
<keyword evidence="3" id="KW-1185">Reference proteome</keyword>
<name>A0AAW0R4V4_9PEZI</name>
<reference evidence="2 3" key="1">
    <citation type="submission" date="2023-01" db="EMBL/GenBank/DDBJ databases">
        <title>Analysis of 21 Apiospora genomes using comparative genomics revels a genus with tremendous synthesis potential of carbohydrate active enzymes and secondary metabolites.</title>
        <authorList>
            <person name="Sorensen T."/>
        </authorList>
    </citation>
    <scope>NUCLEOTIDE SEQUENCE [LARGE SCALE GENOMIC DNA]</scope>
    <source>
        <strain evidence="2 3">CBS 117206</strain>
    </source>
</reference>
<evidence type="ECO:0000313" key="2">
    <source>
        <dbReference type="EMBL" id="KAK8123959.1"/>
    </source>
</evidence>
<dbReference type="Proteomes" id="UP001392437">
    <property type="component" value="Unassembled WGS sequence"/>
</dbReference>
<protein>
    <submittedName>
        <fullName evidence="2">Uncharacterized protein</fullName>
    </submittedName>
</protein>
<dbReference type="AlphaFoldDB" id="A0AAW0R4V4"/>
<comment type="caution">
    <text evidence="2">The sequence shown here is derived from an EMBL/GenBank/DDBJ whole genome shotgun (WGS) entry which is preliminary data.</text>
</comment>
<organism evidence="2 3">
    <name type="scientific">Apiospora kogelbergensis</name>
    <dbReference type="NCBI Taxonomy" id="1337665"/>
    <lineage>
        <taxon>Eukaryota</taxon>
        <taxon>Fungi</taxon>
        <taxon>Dikarya</taxon>
        <taxon>Ascomycota</taxon>
        <taxon>Pezizomycotina</taxon>
        <taxon>Sordariomycetes</taxon>
        <taxon>Xylariomycetidae</taxon>
        <taxon>Amphisphaeriales</taxon>
        <taxon>Apiosporaceae</taxon>
        <taxon>Apiospora</taxon>
    </lineage>
</organism>
<sequence length="463" mass="52199">MALKTRSPQPPQAALTDPDCPDGMWYGHLACVCSSTRGCKWHTDRGIRYRDLFFNPLLPPDAPMKLLKDGYRWRILNSVDTSATKPRPSFAQTLRSKICKCLSPILPPTSNNKTSKSHTLLGAQSPRPDENFEVPPPYSAIDKLIPNLPYYPGQIHGKALGIAEVTSSYVWGSSLPFDPPSCKTLVPIHPSVPYHLAFYHLHTARRVIKSLGLEKSTILVPDLTCGGSSGPNGCYEWSSELYFSGQFLQKQEIRFGVSEPGFRTRHHEIAMCPHFTASLSSIRTGMRNWWVQASATLSYQDHIFSEQLRLFRGRTHPYFGYNKCEPCPGGIRWDSAKGRLAQIHNCEFCHCSLESSLEVREQELRVRFTVYRALGAGIDRFEPKWHSLLTGKGTLRPPRKGIKTNDVYLQVMRVAHALKMQGLNWITFRTPHGDFTALPDESEEGDLPINDVKPKCGDWESLC</sequence>
<evidence type="ECO:0000313" key="3">
    <source>
        <dbReference type="Proteomes" id="UP001392437"/>
    </source>
</evidence>